<keyword evidence="2" id="KW-0964">Secreted</keyword>
<dbReference type="PANTHER" id="PTHR13723">
    <property type="entry name" value="ADAMTS A DISINTEGRIN AND METALLOPROTEASE WITH THROMBOSPONDIN MOTIFS PROTEASE"/>
    <property type="match status" value="1"/>
</dbReference>
<feature type="disulfide bond" evidence="6">
    <location>
        <begin position="89"/>
        <end position="94"/>
    </location>
</feature>
<organism evidence="11 12">
    <name type="scientific">Agrilus planipennis</name>
    <name type="common">Emerald ash borer</name>
    <name type="synonym">Agrilus marcopoli</name>
    <dbReference type="NCBI Taxonomy" id="224129"/>
    <lineage>
        <taxon>Eukaryota</taxon>
        <taxon>Metazoa</taxon>
        <taxon>Ecdysozoa</taxon>
        <taxon>Arthropoda</taxon>
        <taxon>Hexapoda</taxon>
        <taxon>Insecta</taxon>
        <taxon>Pterygota</taxon>
        <taxon>Neoptera</taxon>
        <taxon>Endopterygota</taxon>
        <taxon>Coleoptera</taxon>
        <taxon>Polyphaga</taxon>
        <taxon>Elateriformia</taxon>
        <taxon>Buprestoidea</taxon>
        <taxon>Buprestidae</taxon>
        <taxon>Agrilinae</taxon>
        <taxon>Agrilus</taxon>
    </lineage>
</organism>
<dbReference type="InterPro" id="IPR000884">
    <property type="entry name" value="TSP1_rpt"/>
</dbReference>
<evidence type="ECO:0000256" key="8">
    <source>
        <dbReference type="SAM" id="SignalP"/>
    </source>
</evidence>
<evidence type="ECO:0000256" key="4">
    <source>
        <dbReference type="ARBA" id="ARBA00022737"/>
    </source>
</evidence>
<keyword evidence="3 8" id="KW-0732">Signal</keyword>
<dbReference type="Gene3D" id="2.60.40.10">
    <property type="entry name" value="Immunoglobulins"/>
    <property type="match status" value="1"/>
</dbReference>
<evidence type="ECO:0000259" key="9">
    <source>
        <dbReference type="PROSITE" id="PS50835"/>
    </source>
</evidence>
<dbReference type="FunCoup" id="A0A7F5RA91">
    <property type="interactions" value="273"/>
</dbReference>
<evidence type="ECO:0000313" key="11">
    <source>
        <dbReference type="Proteomes" id="UP000192223"/>
    </source>
</evidence>
<dbReference type="Pfam" id="PF19236">
    <property type="entry name" value="ADAMTS_CR_3"/>
    <property type="match status" value="1"/>
</dbReference>
<dbReference type="PROSITE" id="PS50092">
    <property type="entry name" value="TSP1"/>
    <property type="match status" value="8"/>
</dbReference>
<dbReference type="InterPro" id="IPR013098">
    <property type="entry name" value="Ig_I-set"/>
</dbReference>
<evidence type="ECO:0000259" key="10">
    <source>
        <dbReference type="PROSITE" id="PS50900"/>
    </source>
</evidence>
<dbReference type="GO" id="GO:0031012">
    <property type="term" value="C:extracellular matrix"/>
    <property type="evidence" value="ECO:0007669"/>
    <property type="project" value="TreeGrafter"/>
</dbReference>
<dbReference type="InterPro" id="IPR013273">
    <property type="entry name" value="ADAMTS/ADAMTS-like"/>
</dbReference>
<feature type="domain" description="PLAC" evidence="10">
    <location>
        <begin position="1190"/>
        <end position="1227"/>
    </location>
</feature>
<dbReference type="PROSITE" id="PS50835">
    <property type="entry name" value="IG_LIKE"/>
    <property type="match status" value="1"/>
</dbReference>
<dbReference type="PROSITE" id="PS50900">
    <property type="entry name" value="PLAC"/>
    <property type="match status" value="1"/>
</dbReference>
<dbReference type="PRINTS" id="PR01857">
    <property type="entry name" value="ADAMTSFAMILY"/>
</dbReference>
<dbReference type="GeneID" id="108742754"/>
<dbReference type="InterPro" id="IPR045371">
    <property type="entry name" value="ADAMTS_CR_3"/>
</dbReference>
<keyword evidence="5 6" id="KW-1015">Disulfide bond</keyword>
<dbReference type="SUPFAM" id="SSF48726">
    <property type="entry name" value="Immunoglobulin"/>
    <property type="match status" value="1"/>
</dbReference>
<dbReference type="FunFam" id="2.20.100.10:FF:000009">
    <property type="entry name" value="ADAMTS-like protein 3 isoform A"/>
    <property type="match status" value="2"/>
</dbReference>
<dbReference type="SMART" id="SM00209">
    <property type="entry name" value="TSP1"/>
    <property type="match status" value="10"/>
</dbReference>
<dbReference type="KEGG" id="apln:108742754"/>
<keyword evidence="4" id="KW-0677">Repeat</keyword>
<feature type="signal peptide" evidence="8">
    <location>
        <begin position="1"/>
        <end position="24"/>
    </location>
</feature>
<reference evidence="12" key="1">
    <citation type="submission" date="2025-08" db="UniProtKB">
        <authorList>
            <consortium name="RefSeq"/>
        </authorList>
    </citation>
    <scope>IDENTIFICATION</scope>
    <source>
        <tissue evidence="12">Entire body</tissue>
    </source>
</reference>
<dbReference type="PANTHER" id="PTHR13723:SF313">
    <property type="entry name" value="PEPTIDASE M12B DOMAIN-CONTAINING PROTEIN"/>
    <property type="match status" value="1"/>
</dbReference>
<dbReference type="RefSeq" id="XP_025832888.1">
    <property type="nucleotide sequence ID" value="XM_025977103.1"/>
</dbReference>
<evidence type="ECO:0000256" key="5">
    <source>
        <dbReference type="ARBA" id="ARBA00023157"/>
    </source>
</evidence>
<feature type="disulfide bond" evidence="6">
    <location>
        <begin position="78"/>
        <end position="109"/>
    </location>
</feature>
<dbReference type="Pfam" id="PF19030">
    <property type="entry name" value="TSP1_ADAMTS"/>
    <property type="match status" value="9"/>
</dbReference>
<dbReference type="InterPro" id="IPR010909">
    <property type="entry name" value="PLAC"/>
</dbReference>
<feature type="disulfide bond" evidence="6">
    <location>
        <begin position="74"/>
        <end position="104"/>
    </location>
</feature>
<feature type="chain" id="PRO_5028812385" evidence="8">
    <location>
        <begin position="25"/>
        <end position="1227"/>
    </location>
</feature>
<evidence type="ECO:0000256" key="6">
    <source>
        <dbReference type="PIRSR" id="PIRSR613273-3"/>
    </source>
</evidence>
<protein>
    <submittedName>
        <fullName evidence="12">Protein madd-4 isoform X1</fullName>
    </submittedName>
</protein>
<dbReference type="Pfam" id="PF07679">
    <property type="entry name" value="I-set"/>
    <property type="match status" value="1"/>
</dbReference>
<dbReference type="Pfam" id="PF08686">
    <property type="entry name" value="PLAC"/>
    <property type="match status" value="1"/>
</dbReference>
<dbReference type="GO" id="GO:0005576">
    <property type="term" value="C:extracellular region"/>
    <property type="evidence" value="ECO:0007669"/>
    <property type="project" value="UniProtKB-SubCell"/>
</dbReference>
<comment type="subcellular location">
    <subcellularLocation>
        <location evidence="1">Secreted</location>
    </subcellularLocation>
</comment>
<dbReference type="InterPro" id="IPR050439">
    <property type="entry name" value="ADAMTS_ADAMTS-like"/>
</dbReference>
<dbReference type="GO" id="GO:0004222">
    <property type="term" value="F:metalloendopeptidase activity"/>
    <property type="evidence" value="ECO:0007669"/>
    <property type="project" value="TreeGrafter"/>
</dbReference>
<dbReference type="AlphaFoldDB" id="A0A7F5RA91"/>
<keyword evidence="11" id="KW-1185">Reference proteome</keyword>
<dbReference type="OrthoDB" id="5948003at2759"/>
<dbReference type="InterPro" id="IPR036383">
    <property type="entry name" value="TSP1_rpt_sf"/>
</dbReference>
<dbReference type="InterPro" id="IPR003599">
    <property type="entry name" value="Ig_sub"/>
</dbReference>
<sequence length="1227" mass="137293">MSNSRKMDLLFILTLVSLVAAIRGEPKNSSVLIGNIDHNDITYDGDSEKELQSELQHVDIRRNEWEDWSDWSPCSRSCDGGVSHQLRRCVGIKCRGEIVRYKICNMQPCPDYSDFRENQCASFNNIPYDNQLLRWVAYYDDHNPCTLMCKGKPTDSSETKSEEDTVMVVAKLADKVHDGTRCRPGSLDMCIDGKCQRVGCDLRIGSTLQIDNCGVCGGDGTSCSQPLYHWTLKFVSLCSVTCGGGYKMTSPVCQNRVTGAQVEEDLCNASQKPDASVVRCNIHSCPPKWHAADWEECSASCGGGIRTRQIYCVEETNNTKIKVDEEKCSSARKPKFQEPCNQVDCPKWHTSPWSGCSVSCGEGVQVRIVDCRDAHDYPSAFCDPDLKPTSSKLCSTGIQCPTFHNSVEEILPNLYHTQPLVHPYPPPAPAQAERLIGTQIVPSETTHFSSRFIPEEWGPCSVTCGEGIRKREVHCKIFLEFSKTIAKLPDQQCTGPKPIEVEKCFMESCSSERIDIKDDPYRSENMPPGATYSWKTEGFTQCTASCLGGVQELIVKCVRDDTQKEIAFYMCPKETKPQVVVQACNDFACPPRWNFSDFSSCSQSCGIGIQTREVHCIHEVSQVGGSIINVPSDRCPQPAPPDRQFCNVLDCPIRWKTSEWSKCSKSCGGGEKTRSVECKQVMAQNHTVERPLSACPGQKPPDKKPCNTKSCVTDTDKPIIDTLNTTYIQHDWKKDKVSLRVGGAATVFSGTTIKIKCPVKRFNRSLIAWTKDNSRLQNIKKYKVSKKGALRVLNISHKDHGIYTCTAGKSSASLTLMVKPRPGEFPSSEEIQKHSQKYMEKQGRQIGLSRYPTMVPDWNEDLSHEGQTELVRKTSTSKSKAPTYLSVSEKPISSNSLNGLPPDDINTNFDYRDVSLNTPALSNSEAGVLEGTSSSGNRVMPHFQQLLLNLQYLWPFQMFGSSRGHRMVTISENENAEDFTEIPELDETAFTSQMGASSGIVPTEMTTFRWFATKWSSCSETCGKDGFQIRTFQCAIVSGNITKFVNNTLCEESGVKIPKIMKKCETEPCSFWNASHWTPCNVSKCFKLNTAIQRREVICQLESGEVVNPRKCDSNNKPPYRQECHNVNCKGKWIGSPWSACSAACDSNGFKYRIIHCVWIGTKRIAGNVCNNQKRPSVIKKCKGSPCYTKDSLCRDISQFCPNVRKMNLCRLKHYKHQCCQTCRHIQ</sequence>
<dbReference type="InterPro" id="IPR036179">
    <property type="entry name" value="Ig-like_dom_sf"/>
</dbReference>
<dbReference type="Pfam" id="PF00090">
    <property type="entry name" value="TSP_1"/>
    <property type="match status" value="1"/>
</dbReference>
<dbReference type="SMART" id="SM00409">
    <property type="entry name" value="IG"/>
    <property type="match status" value="1"/>
</dbReference>
<gene>
    <name evidence="12" type="primary">LOC108742754</name>
</gene>
<dbReference type="InterPro" id="IPR003598">
    <property type="entry name" value="Ig_sub2"/>
</dbReference>
<dbReference type="InterPro" id="IPR007110">
    <property type="entry name" value="Ig-like_dom"/>
</dbReference>
<accession>A0A7F5RA91</accession>
<dbReference type="CTD" id="35424"/>
<dbReference type="Proteomes" id="UP000192223">
    <property type="component" value="Unplaced"/>
</dbReference>
<feature type="region of interest" description="Disordered" evidence="7">
    <location>
        <begin position="864"/>
        <end position="883"/>
    </location>
</feature>
<evidence type="ECO:0000256" key="1">
    <source>
        <dbReference type="ARBA" id="ARBA00004613"/>
    </source>
</evidence>
<dbReference type="InParanoid" id="A0A7F5RA91"/>
<proteinExistence type="predicted"/>
<evidence type="ECO:0000313" key="12">
    <source>
        <dbReference type="RefSeq" id="XP_025832888.1"/>
    </source>
</evidence>
<dbReference type="InterPro" id="IPR013783">
    <property type="entry name" value="Ig-like_fold"/>
</dbReference>
<dbReference type="GO" id="GO:0030198">
    <property type="term" value="P:extracellular matrix organization"/>
    <property type="evidence" value="ECO:0007669"/>
    <property type="project" value="InterPro"/>
</dbReference>
<dbReference type="SUPFAM" id="SSF82895">
    <property type="entry name" value="TSP-1 type 1 repeat"/>
    <property type="match status" value="9"/>
</dbReference>
<evidence type="ECO:0000256" key="3">
    <source>
        <dbReference type="ARBA" id="ARBA00022729"/>
    </source>
</evidence>
<evidence type="ECO:0000256" key="2">
    <source>
        <dbReference type="ARBA" id="ARBA00022525"/>
    </source>
</evidence>
<dbReference type="GO" id="GO:0006508">
    <property type="term" value="P:proteolysis"/>
    <property type="evidence" value="ECO:0007669"/>
    <property type="project" value="TreeGrafter"/>
</dbReference>
<evidence type="ECO:0000256" key="7">
    <source>
        <dbReference type="SAM" id="MobiDB-lite"/>
    </source>
</evidence>
<feature type="domain" description="Ig-like" evidence="9">
    <location>
        <begin position="718"/>
        <end position="815"/>
    </location>
</feature>
<dbReference type="SMART" id="SM00408">
    <property type="entry name" value="IGc2"/>
    <property type="match status" value="1"/>
</dbReference>
<dbReference type="Gene3D" id="2.20.100.10">
    <property type="entry name" value="Thrombospondin type-1 (TSP1) repeat"/>
    <property type="match status" value="10"/>
</dbReference>
<name>A0A7F5RA91_AGRPL</name>